<comment type="caution">
    <text evidence="1">The sequence shown here is derived from an EMBL/GenBank/DDBJ whole genome shotgun (WGS) entry which is preliminary data.</text>
</comment>
<name>A0ACC0BFM0_CATRO</name>
<dbReference type="Proteomes" id="UP001060085">
    <property type="component" value="Linkage Group LG03"/>
</dbReference>
<sequence>MVIVAVDGDGDERRKKMVTSERRDKLKGEMGKGLIMSMDGHMPTQSYQEGTSKPSLRHVNETLGSLQQSIKGLARQYQSVARDVKDLKRKEEANYEQNLMSIILMIAMRAIDLELEIVYNGISCKGVPRNYVRNGGNYVNIDKSYNYGGYNCRRKSSPTLGTTSSPLSYNNLRLPLFCGTFCPYDYEAWEKKVESLFYSYCFSFKELKLFLELYASYVTLVGNVMVNPFTCDLAFDIDHMLKCSFPCTYLEKQLLVSIARFKPSYHDLELLHDNIFFDLLVHLCGVRFISSFGSFVESGYDERASWFPWSLYKDFYAKFKGELVEHCDYE</sequence>
<proteinExistence type="predicted"/>
<organism evidence="1 2">
    <name type="scientific">Catharanthus roseus</name>
    <name type="common">Madagascar periwinkle</name>
    <name type="synonym">Vinca rosea</name>
    <dbReference type="NCBI Taxonomy" id="4058"/>
    <lineage>
        <taxon>Eukaryota</taxon>
        <taxon>Viridiplantae</taxon>
        <taxon>Streptophyta</taxon>
        <taxon>Embryophyta</taxon>
        <taxon>Tracheophyta</taxon>
        <taxon>Spermatophyta</taxon>
        <taxon>Magnoliopsida</taxon>
        <taxon>eudicotyledons</taxon>
        <taxon>Gunneridae</taxon>
        <taxon>Pentapetalae</taxon>
        <taxon>asterids</taxon>
        <taxon>lamiids</taxon>
        <taxon>Gentianales</taxon>
        <taxon>Apocynaceae</taxon>
        <taxon>Rauvolfioideae</taxon>
        <taxon>Vinceae</taxon>
        <taxon>Catharanthinae</taxon>
        <taxon>Catharanthus</taxon>
    </lineage>
</organism>
<protein>
    <submittedName>
        <fullName evidence="1">Uncharacterized protein</fullName>
    </submittedName>
</protein>
<keyword evidence="2" id="KW-1185">Reference proteome</keyword>
<accession>A0ACC0BFM0</accession>
<reference evidence="2" key="1">
    <citation type="journal article" date="2023" name="Nat. Plants">
        <title>Single-cell RNA sequencing provides a high-resolution roadmap for understanding the multicellular compartmentation of specialized metabolism.</title>
        <authorList>
            <person name="Sun S."/>
            <person name="Shen X."/>
            <person name="Li Y."/>
            <person name="Li Y."/>
            <person name="Wang S."/>
            <person name="Li R."/>
            <person name="Zhang H."/>
            <person name="Shen G."/>
            <person name="Guo B."/>
            <person name="Wei J."/>
            <person name="Xu J."/>
            <person name="St-Pierre B."/>
            <person name="Chen S."/>
            <person name="Sun C."/>
        </authorList>
    </citation>
    <scope>NUCLEOTIDE SEQUENCE [LARGE SCALE GENOMIC DNA]</scope>
</reference>
<gene>
    <name evidence="1" type="ORF">M9H77_11825</name>
</gene>
<dbReference type="EMBL" id="CM044703">
    <property type="protein sequence ID" value="KAI5671461.1"/>
    <property type="molecule type" value="Genomic_DNA"/>
</dbReference>
<evidence type="ECO:0000313" key="2">
    <source>
        <dbReference type="Proteomes" id="UP001060085"/>
    </source>
</evidence>
<evidence type="ECO:0000313" key="1">
    <source>
        <dbReference type="EMBL" id="KAI5671461.1"/>
    </source>
</evidence>